<feature type="transmembrane region" description="Helical" evidence="5">
    <location>
        <begin position="64"/>
        <end position="86"/>
    </location>
</feature>
<evidence type="ECO:0000256" key="1">
    <source>
        <dbReference type="ARBA" id="ARBA00004141"/>
    </source>
</evidence>
<keyword evidence="4 5" id="KW-0472">Membrane</keyword>
<dbReference type="PIRSF" id="PIRSF006060">
    <property type="entry name" value="AA_transporter"/>
    <property type="match status" value="1"/>
</dbReference>
<dbReference type="GO" id="GO:0016020">
    <property type="term" value="C:membrane"/>
    <property type="evidence" value="ECO:0007669"/>
    <property type="project" value="UniProtKB-SubCell"/>
</dbReference>
<keyword evidence="7" id="KW-1185">Reference proteome</keyword>
<evidence type="ECO:0000313" key="7">
    <source>
        <dbReference type="Proteomes" id="UP000550729"/>
    </source>
</evidence>
<evidence type="ECO:0000256" key="5">
    <source>
        <dbReference type="SAM" id="Phobius"/>
    </source>
</evidence>
<feature type="transmembrane region" description="Helical" evidence="5">
    <location>
        <begin position="314"/>
        <end position="337"/>
    </location>
</feature>
<evidence type="ECO:0000256" key="3">
    <source>
        <dbReference type="ARBA" id="ARBA00022989"/>
    </source>
</evidence>
<feature type="transmembrane region" description="Helical" evidence="5">
    <location>
        <begin position="106"/>
        <end position="129"/>
    </location>
</feature>
<dbReference type="PANTHER" id="PTHR43243">
    <property type="entry name" value="INNER MEMBRANE TRANSPORTER YGJI-RELATED"/>
    <property type="match status" value="1"/>
</dbReference>
<comment type="subcellular location">
    <subcellularLocation>
        <location evidence="1">Membrane</location>
        <topology evidence="1">Multi-pass membrane protein</topology>
    </subcellularLocation>
</comment>
<evidence type="ECO:0000256" key="2">
    <source>
        <dbReference type="ARBA" id="ARBA00022692"/>
    </source>
</evidence>
<dbReference type="GO" id="GO:0015171">
    <property type="term" value="F:amino acid transmembrane transporter activity"/>
    <property type="evidence" value="ECO:0007669"/>
    <property type="project" value="TreeGrafter"/>
</dbReference>
<reference evidence="6 7" key="1">
    <citation type="submission" date="2020-04" db="EMBL/GenBank/DDBJ databases">
        <title>Gordonia sp. nov. TBRC 11910.</title>
        <authorList>
            <person name="Suriyachadkun C."/>
        </authorList>
    </citation>
    <scope>NUCLEOTIDE SEQUENCE [LARGE SCALE GENOMIC DNA]</scope>
    <source>
        <strain evidence="6 7">TBRC 11910</strain>
    </source>
</reference>
<dbReference type="Gene3D" id="1.20.1740.10">
    <property type="entry name" value="Amino acid/polyamine transporter I"/>
    <property type="match status" value="1"/>
</dbReference>
<feature type="transmembrane region" description="Helical" evidence="5">
    <location>
        <begin position="160"/>
        <end position="182"/>
    </location>
</feature>
<organism evidence="6 7">
    <name type="scientific">Gordonia asplenii</name>
    <dbReference type="NCBI Taxonomy" id="2725283"/>
    <lineage>
        <taxon>Bacteria</taxon>
        <taxon>Bacillati</taxon>
        <taxon>Actinomycetota</taxon>
        <taxon>Actinomycetes</taxon>
        <taxon>Mycobacteriales</taxon>
        <taxon>Gordoniaceae</taxon>
        <taxon>Gordonia</taxon>
    </lineage>
</organism>
<gene>
    <name evidence="6" type="ORF">HH308_09745</name>
</gene>
<dbReference type="InterPro" id="IPR002293">
    <property type="entry name" value="AA/rel_permease1"/>
</dbReference>
<dbReference type="Pfam" id="PF13520">
    <property type="entry name" value="AA_permease_2"/>
    <property type="match status" value="1"/>
</dbReference>
<feature type="transmembrane region" description="Helical" evidence="5">
    <location>
        <begin position="448"/>
        <end position="466"/>
    </location>
</feature>
<sequence length="492" mass="51971">MVALGQQLLRKKPIILQRRHHEGEELPRRLGTFQLMMFGVGATVGTGIFFVLNEAIPVAGPAVILSFILAAFTAGLSALCYSELAAAIPVSGSSYSYTYHSLGEGVAVIVGGCVVLEYGIATSAVAVGWSGYFNELLHNVFGFQLPTALSISAIPGSDGAATGGVINLPAVVLVLLCMLLLIRGASESATVNAIMVCVKLSVLLLFVIIGFTAFNADHFSHFFAMGATGVSTAAGTIFFSFIGLDAVSTASEEAKNPQKSIPRAIIGALLIVTAIYILVALAGLSAKPVSWFSSPGAGEAGLAKILEEVTGTSIWATVLAAGAVISVFSVTLVILYGQTRILFSVARDGLIPHRFLSVNPKTLTPVFNTVVVSVIVAIIAGIVPADYLWDSVSFGTLVAFAMVAISVIVLRRRMPNLERPFKVPGYPVVPILTVVACIYVLFSLKPVTWAICGVWLALVFAGYLVYGRKHATLNTYTSDEEIAEPIRELEDQ</sequence>
<protein>
    <submittedName>
        <fullName evidence="6">Amino acid permease</fullName>
    </submittedName>
</protein>
<evidence type="ECO:0000313" key="6">
    <source>
        <dbReference type="EMBL" id="NMO01493.1"/>
    </source>
</evidence>
<feature type="transmembrane region" description="Helical" evidence="5">
    <location>
        <begin position="33"/>
        <end position="52"/>
    </location>
</feature>
<feature type="transmembrane region" description="Helical" evidence="5">
    <location>
        <begin position="222"/>
        <end position="244"/>
    </location>
</feature>
<keyword evidence="3 5" id="KW-1133">Transmembrane helix</keyword>
<feature type="transmembrane region" description="Helical" evidence="5">
    <location>
        <begin position="265"/>
        <end position="286"/>
    </location>
</feature>
<proteinExistence type="predicted"/>
<feature type="transmembrane region" description="Helical" evidence="5">
    <location>
        <begin position="423"/>
        <end position="442"/>
    </location>
</feature>
<evidence type="ECO:0000256" key="4">
    <source>
        <dbReference type="ARBA" id="ARBA00023136"/>
    </source>
</evidence>
<dbReference type="PANTHER" id="PTHR43243:SF24">
    <property type="entry name" value="CATIONIC AMINO ACID TRANSPORT INTEGRAL MEMBRANE PROTEIN ROCE-RELATED"/>
    <property type="match status" value="1"/>
</dbReference>
<feature type="transmembrane region" description="Helical" evidence="5">
    <location>
        <begin position="363"/>
        <end position="385"/>
    </location>
</feature>
<feature type="transmembrane region" description="Helical" evidence="5">
    <location>
        <begin position="391"/>
        <end position="411"/>
    </location>
</feature>
<keyword evidence="2 5" id="KW-0812">Transmembrane</keyword>
<dbReference type="AlphaFoldDB" id="A0A848KYK2"/>
<dbReference type="EMBL" id="JABBNB010000008">
    <property type="protein sequence ID" value="NMO01493.1"/>
    <property type="molecule type" value="Genomic_DNA"/>
</dbReference>
<feature type="transmembrane region" description="Helical" evidence="5">
    <location>
        <begin position="194"/>
        <end position="216"/>
    </location>
</feature>
<accession>A0A848KYK2</accession>
<dbReference type="Proteomes" id="UP000550729">
    <property type="component" value="Unassembled WGS sequence"/>
</dbReference>
<name>A0A848KYK2_9ACTN</name>
<dbReference type="RefSeq" id="WP_170194000.1">
    <property type="nucleotide sequence ID" value="NZ_JABBNB010000008.1"/>
</dbReference>
<feature type="transmembrane region" description="Helical" evidence="5">
    <location>
        <begin position="136"/>
        <end position="154"/>
    </location>
</feature>
<comment type="caution">
    <text evidence="6">The sequence shown here is derived from an EMBL/GenBank/DDBJ whole genome shotgun (WGS) entry which is preliminary data.</text>
</comment>